<protein>
    <recommendedName>
        <fullName evidence="12">Dynactin subunit 4</fullName>
    </recommendedName>
</protein>
<keyword evidence="16" id="KW-1185">Reference proteome</keyword>
<feature type="compositionally biased region" description="Gly residues" evidence="14">
    <location>
        <begin position="212"/>
        <end position="226"/>
    </location>
</feature>
<dbReference type="AlphaFoldDB" id="A0AAN6JP96"/>
<feature type="region of interest" description="Disordered" evidence="14">
    <location>
        <begin position="207"/>
        <end position="226"/>
    </location>
</feature>
<evidence type="ECO:0000256" key="2">
    <source>
        <dbReference type="ARBA" id="ARBA00004529"/>
    </source>
</evidence>
<evidence type="ECO:0000256" key="14">
    <source>
        <dbReference type="SAM" id="MobiDB-lite"/>
    </source>
</evidence>
<dbReference type="Proteomes" id="UP001176517">
    <property type="component" value="Unassembled WGS sequence"/>
</dbReference>
<keyword evidence="9" id="KW-0175">Coiled coil</keyword>
<evidence type="ECO:0000256" key="6">
    <source>
        <dbReference type="ARBA" id="ARBA00022553"/>
    </source>
</evidence>
<evidence type="ECO:0000256" key="13">
    <source>
        <dbReference type="ARBA" id="ARBA00093507"/>
    </source>
</evidence>
<dbReference type="GO" id="GO:0005869">
    <property type="term" value="C:dynactin complex"/>
    <property type="evidence" value="ECO:0007669"/>
    <property type="project" value="InterPro"/>
</dbReference>
<dbReference type="EMBL" id="JAPDMZ010000292">
    <property type="protein sequence ID" value="KAK0544279.1"/>
    <property type="molecule type" value="Genomic_DNA"/>
</dbReference>
<evidence type="ECO:0000256" key="11">
    <source>
        <dbReference type="ARBA" id="ARBA00034776"/>
    </source>
</evidence>
<reference evidence="15" key="1">
    <citation type="journal article" date="2023" name="PhytoFront">
        <title>Draft Genome Resources of Seven Strains of Tilletia horrida, Causal Agent of Kernel Smut of Rice.</title>
        <authorList>
            <person name="Khanal S."/>
            <person name="Antony Babu S."/>
            <person name="Zhou X.G."/>
        </authorList>
    </citation>
    <scope>NUCLEOTIDE SEQUENCE</scope>
    <source>
        <strain evidence="15">TX6</strain>
    </source>
</reference>
<keyword evidence="8" id="KW-0007">Acetylation</keyword>
<evidence type="ECO:0000313" key="15">
    <source>
        <dbReference type="EMBL" id="KAK0544279.1"/>
    </source>
</evidence>
<feature type="compositionally biased region" description="Basic residues" evidence="14">
    <location>
        <begin position="618"/>
        <end position="635"/>
    </location>
</feature>
<accession>A0AAN6JP96</accession>
<feature type="region of interest" description="Disordered" evidence="14">
    <location>
        <begin position="502"/>
        <end position="547"/>
    </location>
</feature>
<dbReference type="PANTHER" id="PTHR13034">
    <property type="entry name" value="DYNACTIN P62 SUBUNIT"/>
    <property type="match status" value="1"/>
</dbReference>
<feature type="compositionally biased region" description="Gly residues" evidence="14">
    <location>
        <begin position="528"/>
        <end position="540"/>
    </location>
</feature>
<feature type="compositionally biased region" description="Acidic residues" evidence="14">
    <location>
        <begin position="579"/>
        <end position="602"/>
    </location>
</feature>
<sequence length="781" mass="80301">MFTIQSSHIKEQRNRCDRNCFSCPICTNTLITVPSDPDEDFPPESKEASMGGAPYYLFCTCCKWDSKEIKLEFERPTGLSMQLQKSEEQSADALELQALQDHFSAVLKVNAGANNSSSNVLDPSGSSHRATPATLRASKLLRDVPALASNSKYLHGGRSQGLSTTLNRNGVHDMFGGSGGGGGGGRPEPITEWVFVGDPKPYEAKTNYVPDGSGGSSRGTGSALGGGGGLEGLSVLGRREESNRSFVAATGDDQLITSLEQRWTLPTFPPRVQDLRPQRVAASYRATKRCSVCNHICIRPDTKSGFHRFKIKTFFANYVPDITVSPSPLQVIDPNSADPLLQHHHQAASTLSRLARNRNSIGIRASMGGGGIGANDGSRIGGRPSSVFGAAGLGLGPGGLPGAGTSGLPSSSAGSSVVAAASTAGGSSASLLAPRAIDVENLRPGAKYSFDLVFTNPLNENMNVSIVIAKPSAAASAGPAGFAVIPPASALLGGANAPGGPLSPYPISEARSPRSPTGTSSETPLSPGGTGTGGTGGGFPGSTPLRLPWQVTPSAEVFPVASNMDLLDDLDVAAALNLDGEDDDDGVDDGLLEEDDEDDGAEVEAYNVDGDGTGSAVKSRRTSVKKGGMKKRRRKAAYKQSGHRTTITLELALGSDASGEIEFGLFVSYNTYPEGSAPPPLPTSPTKGGALQAGGDKGLAFWTAVHLGKCAPRIPATSGETVMSPGGIGMGTSALPGLVRRTSSGGVGHVQGKGSEFSAIAAVAEAEESAKVGDADAVPAS</sequence>
<gene>
    <name evidence="15" type="ORF">OC846_006133</name>
</gene>
<evidence type="ECO:0000256" key="12">
    <source>
        <dbReference type="ARBA" id="ARBA00034864"/>
    </source>
</evidence>
<dbReference type="Pfam" id="PF05502">
    <property type="entry name" value="Dynactin_p62"/>
    <property type="match status" value="2"/>
</dbReference>
<keyword evidence="6" id="KW-0597">Phosphoprotein</keyword>
<dbReference type="GO" id="GO:0001725">
    <property type="term" value="C:stress fiber"/>
    <property type="evidence" value="ECO:0007669"/>
    <property type="project" value="UniProtKB-SubCell"/>
</dbReference>
<evidence type="ECO:0000256" key="9">
    <source>
        <dbReference type="ARBA" id="ARBA00023054"/>
    </source>
</evidence>
<keyword evidence="5" id="KW-1017">Isopeptide bond</keyword>
<evidence type="ECO:0000313" key="16">
    <source>
        <dbReference type="Proteomes" id="UP001176517"/>
    </source>
</evidence>
<proteinExistence type="inferred from homology"/>
<evidence type="ECO:0000256" key="4">
    <source>
        <dbReference type="ARBA" id="ARBA00022490"/>
    </source>
</evidence>
<comment type="similarity">
    <text evidence="11">Belongs to the dynactin subunit 4 family.</text>
</comment>
<keyword evidence="4" id="KW-0963">Cytoplasm</keyword>
<evidence type="ECO:0000256" key="10">
    <source>
        <dbReference type="ARBA" id="ARBA00023212"/>
    </source>
</evidence>
<evidence type="ECO:0000256" key="5">
    <source>
        <dbReference type="ARBA" id="ARBA00022499"/>
    </source>
</evidence>
<keyword evidence="10" id="KW-0206">Cytoskeleton</keyword>
<feature type="compositionally biased region" description="Low complexity" evidence="14">
    <location>
        <begin position="515"/>
        <end position="527"/>
    </location>
</feature>
<name>A0AAN6JP96_9BASI</name>
<organism evidence="15 16">
    <name type="scientific">Tilletia horrida</name>
    <dbReference type="NCBI Taxonomy" id="155126"/>
    <lineage>
        <taxon>Eukaryota</taxon>
        <taxon>Fungi</taxon>
        <taxon>Dikarya</taxon>
        <taxon>Basidiomycota</taxon>
        <taxon>Ustilaginomycotina</taxon>
        <taxon>Exobasidiomycetes</taxon>
        <taxon>Tilletiales</taxon>
        <taxon>Tilletiaceae</taxon>
        <taxon>Tilletia</taxon>
    </lineage>
</organism>
<dbReference type="InterPro" id="IPR008603">
    <property type="entry name" value="DCTN4"/>
</dbReference>
<comment type="subcellular location">
    <subcellularLocation>
        <location evidence="1">Cytoplasm</location>
        <location evidence="1">Cytoskeleton</location>
        <location evidence="1">Microtubule organizing center</location>
        <location evidence="1">Centrosome</location>
    </subcellularLocation>
    <subcellularLocation>
        <location evidence="2">Cytoplasm</location>
        <location evidence="2">Cytoskeleton</location>
        <location evidence="2">Stress fiber</location>
    </subcellularLocation>
    <subcellularLocation>
        <location evidence="3">Cytoplasm</location>
        <location evidence="3">Myofibril</location>
    </subcellularLocation>
</comment>
<evidence type="ECO:0000256" key="3">
    <source>
        <dbReference type="ARBA" id="ARBA00004657"/>
    </source>
</evidence>
<dbReference type="PANTHER" id="PTHR13034:SF2">
    <property type="entry name" value="DYNACTIN SUBUNIT 4"/>
    <property type="match status" value="1"/>
</dbReference>
<comment type="subunit">
    <text evidence="13">Subunit of dynactin, a multiprotein complex part of a tripartite complex with dynein and a adapter, such as BICDL1, BICD2 or HOOK3. The dynactin complex is built around ACTR1A/ACTB filament and consists of an actin-related filament composed of a shoulder domain, a pointed end and a barbed end. Its length is defined by its flexible shoulder domain. The soulder is composed of 2 DCTN1 subunits, 4 DCTN2 and 2 DCTN3. The 4 DCNT2 (via N-terminus) bind the ACTR1A filament and act as molecular rulers to determine the length. The pointed end is important for binding dynein-dynactin cargo adapters. Consists of 4 subunits: ACTR10, DCNT4, DCTN5 and DCTN6. The barbed end is composed of a CAPZA1:CAPZB heterodimers, which binds ACTR1A/ACTB filament and dynactin and stabilizes dynactin. Interacts with ATP7B, but not ATP7A, in a copper-dependent manner. Interacts with ANK2; this interaction is required for localization at costameres. Interacts with N4BP2L1.</text>
</comment>
<evidence type="ECO:0000256" key="1">
    <source>
        <dbReference type="ARBA" id="ARBA00004300"/>
    </source>
</evidence>
<evidence type="ECO:0000256" key="7">
    <source>
        <dbReference type="ARBA" id="ARBA00022843"/>
    </source>
</evidence>
<comment type="caution">
    <text evidence="15">The sequence shown here is derived from an EMBL/GenBank/DDBJ whole genome shotgun (WGS) entry which is preliminary data.</text>
</comment>
<evidence type="ECO:0000256" key="8">
    <source>
        <dbReference type="ARBA" id="ARBA00022990"/>
    </source>
</evidence>
<feature type="region of interest" description="Disordered" evidence="14">
    <location>
        <begin position="578"/>
        <end position="635"/>
    </location>
</feature>
<keyword evidence="7" id="KW-0832">Ubl conjugation</keyword>